<accession>A0A7Y5ZX94</accession>
<protein>
    <recommendedName>
        <fullName evidence="3">(2Fe-2S) ferredoxin domain-containing protein</fullName>
    </recommendedName>
</protein>
<comment type="caution">
    <text evidence="1">The sequence shown here is derived from an EMBL/GenBank/DDBJ whole genome shotgun (WGS) entry which is preliminary data.</text>
</comment>
<evidence type="ECO:0008006" key="3">
    <source>
        <dbReference type="Google" id="ProtNLM"/>
    </source>
</evidence>
<proteinExistence type="predicted"/>
<evidence type="ECO:0000313" key="1">
    <source>
        <dbReference type="EMBL" id="NUU15853.1"/>
    </source>
</evidence>
<dbReference type="Proteomes" id="UP000565724">
    <property type="component" value="Unassembled WGS sequence"/>
</dbReference>
<sequence length="126" mass="13112">MGPRPSKPGLTACSLCVGETLGDADEREGGQLARLRELDSLGVARLTLADCLDECNRGDVIVARSARSGRRRSGRPVWLERVAGDELTGALANWLDQGGPGGAPVPATLEPLVIDRSKGPAGQVSP</sequence>
<name>A0A7Y5ZX94_9CELL</name>
<gene>
    <name evidence="1" type="ORF">HP550_01135</name>
</gene>
<evidence type="ECO:0000313" key="2">
    <source>
        <dbReference type="Proteomes" id="UP000565724"/>
    </source>
</evidence>
<reference evidence="1 2" key="1">
    <citation type="submission" date="2020-05" db="EMBL/GenBank/DDBJ databases">
        <title>Genome Sequencing of Type Strains.</title>
        <authorList>
            <person name="Lemaire J.F."/>
            <person name="Inderbitzin P."/>
            <person name="Gregorio O.A."/>
            <person name="Collins S.B."/>
            <person name="Wespe N."/>
            <person name="Knight-Connoni V."/>
        </authorList>
    </citation>
    <scope>NUCLEOTIDE SEQUENCE [LARGE SCALE GENOMIC DNA]</scope>
    <source>
        <strain evidence="1 2">ATCC 25174</strain>
    </source>
</reference>
<dbReference type="EMBL" id="JABMCI010000035">
    <property type="protein sequence ID" value="NUU15853.1"/>
    <property type="molecule type" value="Genomic_DNA"/>
</dbReference>
<dbReference type="AlphaFoldDB" id="A0A7Y5ZX94"/>
<organism evidence="1 2">
    <name type="scientific">Cellulomonas humilata</name>
    <dbReference type="NCBI Taxonomy" id="144055"/>
    <lineage>
        <taxon>Bacteria</taxon>
        <taxon>Bacillati</taxon>
        <taxon>Actinomycetota</taxon>
        <taxon>Actinomycetes</taxon>
        <taxon>Micrococcales</taxon>
        <taxon>Cellulomonadaceae</taxon>
        <taxon>Cellulomonas</taxon>
    </lineage>
</organism>
<keyword evidence="2" id="KW-1185">Reference proteome</keyword>